<protein>
    <submittedName>
        <fullName evidence="3">YqaA family protein</fullName>
    </submittedName>
</protein>
<keyword evidence="1" id="KW-0472">Membrane</keyword>
<evidence type="ECO:0000313" key="4">
    <source>
        <dbReference type="Proteomes" id="UP001629953"/>
    </source>
</evidence>
<accession>A0ABW9G7X7</accession>
<keyword evidence="1" id="KW-1133">Transmembrane helix</keyword>
<dbReference type="PANTHER" id="PTHR42709">
    <property type="entry name" value="ALKALINE PHOSPHATASE LIKE PROTEIN"/>
    <property type="match status" value="1"/>
</dbReference>
<feature type="transmembrane region" description="Helical" evidence="1">
    <location>
        <begin position="57"/>
        <end position="75"/>
    </location>
</feature>
<keyword evidence="4" id="KW-1185">Reference proteome</keyword>
<organism evidence="3 4">
    <name type="scientific">Celerinatantimonas yamalensis</name>
    <dbReference type="NCBI Taxonomy" id="559956"/>
    <lineage>
        <taxon>Bacteria</taxon>
        <taxon>Pseudomonadati</taxon>
        <taxon>Pseudomonadota</taxon>
        <taxon>Gammaproteobacteria</taxon>
        <taxon>Celerinatantimonadaceae</taxon>
        <taxon>Celerinatantimonas</taxon>
    </lineage>
</organism>
<feature type="transmembrane region" description="Helical" evidence="1">
    <location>
        <begin position="20"/>
        <end position="37"/>
    </location>
</feature>
<evidence type="ECO:0000313" key="3">
    <source>
        <dbReference type="EMBL" id="MFM2485775.1"/>
    </source>
</evidence>
<dbReference type="EMBL" id="JBEQCT010000005">
    <property type="protein sequence ID" value="MFM2485775.1"/>
    <property type="molecule type" value="Genomic_DNA"/>
</dbReference>
<name>A0ABW9G7X7_9GAMM</name>
<comment type="caution">
    <text evidence="3">The sequence shown here is derived from an EMBL/GenBank/DDBJ whole genome shotgun (WGS) entry which is preliminary data.</text>
</comment>
<dbReference type="RefSeq" id="WP_408624024.1">
    <property type="nucleotide sequence ID" value="NZ_JBEQCT010000005.1"/>
</dbReference>
<dbReference type="Pfam" id="PF09335">
    <property type="entry name" value="VTT_dom"/>
    <property type="match status" value="1"/>
</dbReference>
<proteinExistence type="predicted"/>
<reference evidence="3 4" key="1">
    <citation type="journal article" date="2013" name="Int. J. Syst. Evol. Microbiol.">
        <title>Celerinatantimonas yamalensis sp. nov., a cold-adapted diazotrophic bacterium from a cold permafrost brine.</title>
        <authorList>
            <person name="Shcherbakova V."/>
            <person name="Chuvilskaya N."/>
            <person name="Rivkina E."/>
            <person name="Demidov N."/>
            <person name="Uchaeva V."/>
            <person name="Suetin S."/>
            <person name="Suzina N."/>
            <person name="Gilichinsky D."/>
        </authorList>
    </citation>
    <scope>NUCLEOTIDE SEQUENCE [LARGE SCALE GENOMIC DNA]</scope>
    <source>
        <strain evidence="3 4">C7</strain>
    </source>
</reference>
<keyword evidence="1" id="KW-0812">Transmembrane</keyword>
<dbReference type="PANTHER" id="PTHR42709:SF11">
    <property type="entry name" value="DEDA FAMILY PROTEIN"/>
    <property type="match status" value="1"/>
</dbReference>
<dbReference type="InterPro" id="IPR051311">
    <property type="entry name" value="DedA_domain"/>
</dbReference>
<feature type="domain" description="VTT" evidence="2">
    <location>
        <begin position="39"/>
        <end position="156"/>
    </location>
</feature>
<evidence type="ECO:0000256" key="1">
    <source>
        <dbReference type="SAM" id="Phobius"/>
    </source>
</evidence>
<dbReference type="InterPro" id="IPR032816">
    <property type="entry name" value="VTT_dom"/>
</dbReference>
<feature type="transmembrane region" description="Helical" evidence="1">
    <location>
        <begin position="102"/>
        <end position="121"/>
    </location>
</feature>
<feature type="transmembrane region" description="Helical" evidence="1">
    <location>
        <begin position="133"/>
        <end position="159"/>
    </location>
</feature>
<gene>
    <name evidence="3" type="ORF">ABUE30_12020</name>
</gene>
<sequence>MKIFTALYDWSLRWSQKKNAPFYLAAMSFIESIFWPIPVDVMLAPMALTQPKRAWQFALIATFFSVIGAVVGYYLGRYFYDLLEPVIQAVGYQHEMQLVEHWFTRWGVWIVFIAGFSPIPYKVFTISAGLLQMLFWPFILASLIGRGMRFFLVAGLMKWGGKRMEEKLRHYIDWLGWLVVAAVAIAVVVYYY</sequence>
<feature type="transmembrane region" description="Helical" evidence="1">
    <location>
        <begin position="171"/>
        <end position="191"/>
    </location>
</feature>
<evidence type="ECO:0000259" key="2">
    <source>
        <dbReference type="Pfam" id="PF09335"/>
    </source>
</evidence>
<dbReference type="Proteomes" id="UP001629953">
    <property type="component" value="Unassembled WGS sequence"/>
</dbReference>